<keyword evidence="4 7" id="KW-0812">Transmembrane</keyword>
<protein>
    <submittedName>
        <fullName evidence="9">ABC transporter permease</fullName>
    </submittedName>
</protein>
<name>A0A2H3KHV6_9CHLR</name>
<proteinExistence type="inferred from homology"/>
<evidence type="ECO:0000256" key="1">
    <source>
        <dbReference type="ARBA" id="ARBA00004651"/>
    </source>
</evidence>
<dbReference type="OrthoDB" id="9776213at2"/>
<dbReference type="PANTHER" id="PTHR43386">
    <property type="entry name" value="OLIGOPEPTIDE TRANSPORT SYSTEM PERMEASE PROTEIN APPC"/>
    <property type="match status" value="1"/>
</dbReference>
<feature type="transmembrane region" description="Helical" evidence="7">
    <location>
        <begin position="34"/>
        <end position="56"/>
    </location>
</feature>
<feature type="transmembrane region" description="Helical" evidence="7">
    <location>
        <begin position="297"/>
        <end position="317"/>
    </location>
</feature>
<evidence type="ECO:0000259" key="8">
    <source>
        <dbReference type="PROSITE" id="PS50928"/>
    </source>
</evidence>
<comment type="caution">
    <text evidence="9">The sequence shown here is derived from an EMBL/GenBank/DDBJ whole genome shotgun (WGS) entry which is preliminary data.</text>
</comment>
<comment type="subcellular location">
    <subcellularLocation>
        <location evidence="1 7">Cell membrane</location>
        <topology evidence="1 7">Multi-pass membrane protein</topology>
    </subcellularLocation>
</comment>
<feature type="transmembrane region" description="Helical" evidence="7">
    <location>
        <begin position="108"/>
        <end position="129"/>
    </location>
</feature>
<keyword evidence="5 7" id="KW-1133">Transmembrane helix</keyword>
<dbReference type="InterPro" id="IPR000515">
    <property type="entry name" value="MetI-like"/>
</dbReference>
<keyword evidence="2 7" id="KW-0813">Transport</keyword>
<accession>A0A2H3KHV6</accession>
<dbReference type="InterPro" id="IPR050366">
    <property type="entry name" value="BP-dependent_transpt_permease"/>
</dbReference>
<dbReference type="GO" id="GO:0005886">
    <property type="term" value="C:plasma membrane"/>
    <property type="evidence" value="ECO:0007669"/>
    <property type="project" value="UniProtKB-SubCell"/>
</dbReference>
<dbReference type="Proteomes" id="UP000220922">
    <property type="component" value="Unassembled WGS sequence"/>
</dbReference>
<dbReference type="InterPro" id="IPR025966">
    <property type="entry name" value="OppC_N"/>
</dbReference>
<feature type="transmembrane region" description="Helical" evidence="7">
    <location>
        <begin position="141"/>
        <end position="161"/>
    </location>
</feature>
<keyword evidence="3" id="KW-1003">Cell membrane</keyword>
<evidence type="ECO:0000256" key="7">
    <source>
        <dbReference type="RuleBase" id="RU363032"/>
    </source>
</evidence>
<evidence type="ECO:0000256" key="5">
    <source>
        <dbReference type="ARBA" id="ARBA00022989"/>
    </source>
</evidence>
<dbReference type="Pfam" id="PF12911">
    <property type="entry name" value="OppC_N"/>
    <property type="match status" value="1"/>
</dbReference>
<dbReference type="EMBL" id="LYXE01000148">
    <property type="protein sequence ID" value="PDV97395.1"/>
    <property type="molecule type" value="Genomic_DNA"/>
</dbReference>
<comment type="similarity">
    <text evidence="7">Belongs to the binding-protein-dependent transport system permease family.</text>
</comment>
<dbReference type="GO" id="GO:0055085">
    <property type="term" value="P:transmembrane transport"/>
    <property type="evidence" value="ECO:0007669"/>
    <property type="project" value="InterPro"/>
</dbReference>
<organism evidence="9 10">
    <name type="scientific">Candidatus Chloroploca asiatica</name>
    <dbReference type="NCBI Taxonomy" id="1506545"/>
    <lineage>
        <taxon>Bacteria</taxon>
        <taxon>Bacillati</taxon>
        <taxon>Chloroflexota</taxon>
        <taxon>Chloroflexia</taxon>
        <taxon>Chloroflexales</taxon>
        <taxon>Chloroflexineae</taxon>
        <taxon>Oscillochloridaceae</taxon>
        <taxon>Candidatus Chloroploca</taxon>
    </lineage>
</organism>
<dbReference type="RefSeq" id="WP_097654491.1">
    <property type="nucleotide sequence ID" value="NZ_LYXE01000148.1"/>
</dbReference>
<reference evidence="9 10" key="1">
    <citation type="submission" date="2016-05" db="EMBL/GenBank/DDBJ databases">
        <authorList>
            <person name="Lavstsen T."/>
            <person name="Jespersen J.S."/>
        </authorList>
    </citation>
    <scope>NUCLEOTIDE SEQUENCE [LARGE SCALE GENOMIC DNA]</scope>
    <source>
        <strain evidence="9 10">B7-9</strain>
    </source>
</reference>
<dbReference type="AlphaFoldDB" id="A0A2H3KHV6"/>
<evidence type="ECO:0000256" key="3">
    <source>
        <dbReference type="ARBA" id="ARBA00022475"/>
    </source>
</evidence>
<sequence>MTATTTVVPGDETSRAPSETQWQIVLRRFRKHKIAVVSLVLLVMLVIISALAPVIAPFPRDAPSLQTRFVPPFTVDSQGNFRLFGTDHLGRDFYTRLLYASRVSLGTAFFATLIASTIGILLGMIAGYFGGWVDIVISRTLEVVATFPTLLLLLIMSSILVQNINSIPIPDFFANFLAWVFAVSPREARIIFAVILVLSLFGWTGTARLMRGMVLSVRENVYIESSRALGASNVRILGRHVFPNALPPMIVDFTLGINATLVAESALSFLGFGIQDPTPTWGNMLSFAQSYMFQHPWMPLIPSLPILFCSIAINYIGDGLRDALDPRQRG</sequence>
<gene>
    <name evidence="9" type="ORF">A9Q02_18525</name>
</gene>
<dbReference type="InterPro" id="IPR035906">
    <property type="entry name" value="MetI-like_sf"/>
</dbReference>
<keyword evidence="6 7" id="KW-0472">Membrane</keyword>
<dbReference type="Gene3D" id="1.10.3720.10">
    <property type="entry name" value="MetI-like"/>
    <property type="match status" value="1"/>
</dbReference>
<feature type="domain" description="ABC transmembrane type-1" evidence="8">
    <location>
        <begin position="101"/>
        <end position="317"/>
    </location>
</feature>
<dbReference type="CDD" id="cd06261">
    <property type="entry name" value="TM_PBP2"/>
    <property type="match status" value="1"/>
</dbReference>
<evidence type="ECO:0000256" key="2">
    <source>
        <dbReference type="ARBA" id="ARBA00022448"/>
    </source>
</evidence>
<dbReference type="PANTHER" id="PTHR43386:SF23">
    <property type="entry name" value="ABC TRANSPORTER"/>
    <property type="match status" value="1"/>
</dbReference>
<evidence type="ECO:0000313" key="9">
    <source>
        <dbReference type="EMBL" id="PDV97395.1"/>
    </source>
</evidence>
<dbReference type="PROSITE" id="PS50928">
    <property type="entry name" value="ABC_TM1"/>
    <property type="match status" value="1"/>
</dbReference>
<feature type="transmembrane region" description="Helical" evidence="7">
    <location>
        <begin position="190"/>
        <end position="210"/>
    </location>
</feature>
<keyword evidence="10" id="KW-1185">Reference proteome</keyword>
<dbReference type="SUPFAM" id="SSF161098">
    <property type="entry name" value="MetI-like"/>
    <property type="match status" value="1"/>
</dbReference>
<dbReference type="Pfam" id="PF00528">
    <property type="entry name" value="BPD_transp_1"/>
    <property type="match status" value="1"/>
</dbReference>
<evidence type="ECO:0000256" key="6">
    <source>
        <dbReference type="ARBA" id="ARBA00023136"/>
    </source>
</evidence>
<evidence type="ECO:0000313" key="10">
    <source>
        <dbReference type="Proteomes" id="UP000220922"/>
    </source>
</evidence>
<evidence type="ECO:0000256" key="4">
    <source>
        <dbReference type="ARBA" id="ARBA00022692"/>
    </source>
</evidence>